<comment type="activity regulation">
    <text evidence="12">Activated by a monovalent cation that binds near, but not in, the active site. The most likely occupant of the site in vivo is potassium. Ion binding induces a conformational change that may alter substrate affinity.</text>
</comment>
<keyword evidence="8 12" id="KW-0067">ATP-binding</keyword>
<dbReference type="PROSITE" id="PS00584">
    <property type="entry name" value="PFKB_KINASES_2"/>
    <property type="match status" value="1"/>
</dbReference>
<keyword evidence="10 12" id="KW-0630">Potassium</keyword>
<keyword evidence="12" id="KW-0963">Cytoplasm</keyword>
<keyword evidence="11 12" id="KW-0119">Carbohydrate metabolism</keyword>
<feature type="binding site" evidence="12">
    <location>
        <position position="279"/>
    </location>
    <ligand>
        <name>K(+)</name>
        <dbReference type="ChEBI" id="CHEBI:29103"/>
    </ligand>
</feature>
<dbReference type="EC" id="2.7.1.15" evidence="2 12"/>
<dbReference type="EMBL" id="CACRYJ010000017">
    <property type="protein sequence ID" value="VZO36112.1"/>
    <property type="molecule type" value="Genomic_DNA"/>
</dbReference>
<evidence type="ECO:0000256" key="5">
    <source>
        <dbReference type="ARBA" id="ARBA00022723"/>
    </source>
</evidence>
<accession>A0A7M4DGR9</accession>
<dbReference type="PANTHER" id="PTHR10584:SF166">
    <property type="entry name" value="RIBOKINASE"/>
    <property type="match status" value="1"/>
</dbReference>
<organism evidence="14 15">
    <name type="scientific">Occultella aeris</name>
    <dbReference type="NCBI Taxonomy" id="2761496"/>
    <lineage>
        <taxon>Bacteria</taxon>
        <taxon>Bacillati</taxon>
        <taxon>Actinomycetota</taxon>
        <taxon>Actinomycetes</taxon>
        <taxon>Micrococcales</taxon>
        <taxon>Ruaniaceae</taxon>
        <taxon>Occultella</taxon>
    </lineage>
</organism>
<evidence type="ECO:0000256" key="7">
    <source>
        <dbReference type="ARBA" id="ARBA00022777"/>
    </source>
</evidence>
<feature type="binding site" evidence="12">
    <location>
        <position position="179"/>
    </location>
    <ligand>
        <name>ATP</name>
        <dbReference type="ChEBI" id="CHEBI:30616"/>
    </ligand>
</feature>
<dbReference type="InterPro" id="IPR011877">
    <property type="entry name" value="Ribokinase"/>
</dbReference>
<comment type="caution">
    <text evidence="12">Lacks conserved residue(s) required for the propagation of feature annotation.</text>
</comment>
<keyword evidence="6 12" id="KW-0547">Nucleotide-binding</keyword>
<feature type="binding site" evidence="12">
    <location>
        <begin position="39"/>
        <end position="43"/>
    </location>
    <ligand>
        <name>substrate</name>
    </ligand>
</feature>
<dbReference type="Proteomes" id="UP000419743">
    <property type="component" value="Unassembled WGS sequence"/>
</dbReference>
<evidence type="ECO:0000256" key="10">
    <source>
        <dbReference type="ARBA" id="ARBA00022958"/>
    </source>
</evidence>
<protein>
    <recommendedName>
        <fullName evidence="3 12">Ribokinase</fullName>
        <shortName evidence="12">RK</shortName>
        <ecNumber evidence="2 12">2.7.1.15</ecNumber>
    </recommendedName>
</protein>
<comment type="subunit">
    <text evidence="12">Homodimer.</text>
</comment>
<gene>
    <name evidence="14" type="primary">rbsK_1</name>
    <name evidence="12" type="synonym">rbsK</name>
    <name evidence="14" type="ORF">HALOF300_01316</name>
</gene>
<evidence type="ECO:0000313" key="15">
    <source>
        <dbReference type="Proteomes" id="UP000419743"/>
    </source>
</evidence>
<dbReference type="InterPro" id="IPR029056">
    <property type="entry name" value="Ribokinase-like"/>
</dbReference>
<dbReference type="InterPro" id="IPR011611">
    <property type="entry name" value="PfkB_dom"/>
</dbReference>
<feature type="domain" description="Carbohydrate kinase PfkB" evidence="13">
    <location>
        <begin position="1"/>
        <end position="288"/>
    </location>
</feature>
<comment type="function">
    <text evidence="12">Catalyzes the phosphorylation of ribose at O-5 in a reaction requiring ATP and magnesium. The resulting D-ribose-5-phosphate can then be used either for sythesis of nucleotides, histidine, and tryptophan, or as a component of the pentose phosphate pathway.</text>
</comment>
<keyword evidence="4 12" id="KW-0808">Transferase</keyword>
<comment type="similarity">
    <text evidence="12">Belongs to the carbohydrate kinase PfkB family. Ribokinase subfamily.</text>
</comment>
<dbReference type="SUPFAM" id="SSF53613">
    <property type="entry name" value="Ribokinase-like"/>
    <property type="match status" value="1"/>
</dbReference>
<dbReference type="GO" id="GO:0019303">
    <property type="term" value="P:D-ribose catabolic process"/>
    <property type="evidence" value="ECO:0007669"/>
    <property type="project" value="UniProtKB-UniRule"/>
</dbReference>
<feature type="binding site" evidence="12">
    <location>
        <begin position="214"/>
        <end position="219"/>
    </location>
    <ligand>
        <name>ATP</name>
        <dbReference type="ChEBI" id="CHEBI:30616"/>
    </ligand>
</feature>
<evidence type="ECO:0000256" key="1">
    <source>
        <dbReference type="ARBA" id="ARBA00005380"/>
    </source>
</evidence>
<feature type="binding site" evidence="12">
    <location>
        <position position="281"/>
    </location>
    <ligand>
        <name>K(+)</name>
        <dbReference type="ChEBI" id="CHEBI:29103"/>
    </ligand>
</feature>
<feature type="binding site" evidence="12">
    <location>
        <position position="246"/>
    </location>
    <ligand>
        <name>substrate</name>
    </ligand>
</feature>
<feature type="binding site" evidence="12">
    <location>
        <begin position="245"/>
        <end position="246"/>
    </location>
    <ligand>
        <name>ATP</name>
        <dbReference type="ChEBI" id="CHEBI:30616"/>
    </ligand>
</feature>
<evidence type="ECO:0000256" key="6">
    <source>
        <dbReference type="ARBA" id="ARBA00022741"/>
    </source>
</evidence>
<dbReference type="GO" id="GO:0004747">
    <property type="term" value="F:ribokinase activity"/>
    <property type="evidence" value="ECO:0007669"/>
    <property type="project" value="UniProtKB-UniRule"/>
</dbReference>
<evidence type="ECO:0000256" key="2">
    <source>
        <dbReference type="ARBA" id="ARBA00012035"/>
    </source>
</evidence>
<dbReference type="GO" id="GO:0005524">
    <property type="term" value="F:ATP binding"/>
    <property type="evidence" value="ECO:0007669"/>
    <property type="project" value="UniProtKB-UniRule"/>
</dbReference>
<evidence type="ECO:0000256" key="8">
    <source>
        <dbReference type="ARBA" id="ARBA00022840"/>
    </source>
</evidence>
<dbReference type="InterPro" id="IPR002173">
    <property type="entry name" value="Carboh/pur_kinase_PfkB_CS"/>
</dbReference>
<evidence type="ECO:0000259" key="13">
    <source>
        <dbReference type="Pfam" id="PF00294"/>
    </source>
</evidence>
<feature type="binding site" evidence="12">
    <location>
        <position position="242"/>
    </location>
    <ligand>
        <name>K(+)</name>
        <dbReference type="ChEBI" id="CHEBI:29103"/>
    </ligand>
</feature>
<dbReference type="GO" id="GO:0046872">
    <property type="term" value="F:metal ion binding"/>
    <property type="evidence" value="ECO:0007669"/>
    <property type="project" value="UniProtKB-KW"/>
</dbReference>
<proteinExistence type="inferred from homology"/>
<evidence type="ECO:0000256" key="9">
    <source>
        <dbReference type="ARBA" id="ARBA00022842"/>
    </source>
</evidence>
<dbReference type="GO" id="GO:0005829">
    <property type="term" value="C:cytosol"/>
    <property type="evidence" value="ECO:0007669"/>
    <property type="project" value="TreeGrafter"/>
</dbReference>
<feature type="binding site" evidence="12">
    <location>
        <position position="240"/>
    </location>
    <ligand>
        <name>K(+)</name>
        <dbReference type="ChEBI" id="CHEBI:29103"/>
    </ligand>
</feature>
<dbReference type="AlphaFoldDB" id="A0A7M4DGR9"/>
<keyword evidence="5 12" id="KW-0479">Metal-binding</keyword>
<dbReference type="RefSeq" id="WP_156740129.1">
    <property type="nucleotide sequence ID" value="NZ_CACRYJ010000017.1"/>
</dbReference>
<sequence length="301" mass="30347">MTGIAVVGSLNEDLVVQVSEAPSAGETVLARGHQRGLGGKGANQAVAAARLGGRVHLTGCLGDDAGGIEFRRRLAAERIDTTGIRVREGSATGLAVIVVDRAGENRILVSAGSNSTLGPGDLSERVLATASVVLAQLEVPATAVLTAFRMASGLRILNAAPAAPVSAELLELVDVLVVNETELASITGRGIPDGPDGALALAGVVTGPNAVVVTLGGAGCVVRTAGESWHEPGHTVPVVDTTAAGDAFCGALAVRLCAGDDLRHAVRYATRVGAAVVTRRGAIDSLPTLTELDDPDEGWNA</sequence>
<reference evidence="14 15" key="1">
    <citation type="submission" date="2019-11" db="EMBL/GenBank/DDBJ databases">
        <authorList>
            <person name="Criscuolo A."/>
        </authorList>
    </citation>
    <scope>NUCLEOTIDE SEQUENCE [LARGE SCALE GENOMIC DNA]</scope>
    <source>
        <strain evidence="14">CIP111667</strain>
    </source>
</reference>
<evidence type="ECO:0000256" key="3">
    <source>
        <dbReference type="ARBA" id="ARBA00016943"/>
    </source>
</evidence>
<feature type="active site" description="Proton acceptor" evidence="12">
    <location>
        <position position="246"/>
    </location>
</feature>
<dbReference type="Gene3D" id="3.40.1190.20">
    <property type="match status" value="1"/>
</dbReference>
<keyword evidence="15" id="KW-1185">Reference proteome</keyword>
<comment type="cofactor">
    <cofactor evidence="12">
        <name>Mg(2+)</name>
        <dbReference type="ChEBI" id="CHEBI:18420"/>
    </cofactor>
    <text evidence="12">Requires a divalent cation, most likely magnesium in vivo, as an electrophilic catalyst to aid phosphoryl group transfer. It is the chelate of the metal and the nucleotide that is the actual substrate.</text>
</comment>
<comment type="similarity">
    <text evidence="1">Belongs to the carbohydrate kinase pfkB family.</text>
</comment>
<dbReference type="PANTHER" id="PTHR10584">
    <property type="entry name" value="SUGAR KINASE"/>
    <property type="match status" value="1"/>
</dbReference>
<comment type="pathway">
    <text evidence="12">Carbohydrate metabolism; D-ribose degradation; D-ribose 5-phosphate from beta-D-ribopyranose: step 2/2.</text>
</comment>
<feature type="binding site" evidence="12">
    <location>
        <position position="285"/>
    </location>
    <ligand>
        <name>K(+)</name>
        <dbReference type="ChEBI" id="CHEBI:29103"/>
    </ligand>
</feature>
<keyword evidence="7 12" id="KW-0418">Kinase</keyword>
<dbReference type="HAMAP" id="MF_01987">
    <property type="entry name" value="Ribokinase"/>
    <property type="match status" value="1"/>
</dbReference>
<feature type="binding site" evidence="12">
    <location>
        <position position="276"/>
    </location>
    <ligand>
        <name>K(+)</name>
        <dbReference type="ChEBI" id="CHEBI:29103"/>
    </ligand>
</feature>
<keyword evidence="9 12" id="KW-0460">Magnesium</keyword>
<dbReference type="Pfam" id="PF00294">
    <property type="entry name" value="PfkB"/>
    <property type="match status" value="1"/>
</dbReference>
<dbReference type="InterPro" id="IPR002139">
    <property type="entry name" value="Ribo/fructo_kinase"/>
</dbReference>
<name>A0A7M4DGR9_9MICO</name>
<feature type="binding site" evidence="12">
    <location>
        <position position="138"/>
    </location>
    <ligand>
        <name>substrate</name>
    </ligand>
</feature>
<dbReference type="CDD" id="cd01174">
    <property type="entry name" value="ribokinase"/>
    <property type="match status" value="1"/>
</dbReference>
<comment type="subcellular location">
    <subcellularLocation>
        <location evidence="12">Cytoplasm</location>
    </subcellularLocation>
</comment>
<evidence type="ECO:0000256" key="12">
    <source>
        <dbReference type="HAMAP-Rule" id="MF_01987"/>
    </source>
</evidence>
<dbReference type="PRINTS" id="PR00990">
    <property type="entry name" value="RIBOKINASE"/>
</dbReference>
<comment type="catalytic activity">
    <reaction evidence="12">
        <text>D-ribose + ATP = D-ribose 5-phosphate + ADP + H(+)</text>
        <dbReference type="Rhea" id="RHEA:13697"/>
        <dbReference type="ChEBI" id="CHEBI:15378"/>
        <dbReference type="ChEBI" id="CHEBI:30616"/>
        <dbReference type="ChEBI" id="CHEBI:47013"/>
        <dbReference type="ChEBI" id="CHEBI:78346"/>
        <dbReference type="ChEBI" id="CHEBI:456216"/>
        <dbReference type="EC" id="2.7.1.15"/>
    </reaction>
</comment>
<comment type="caution">
    <text evidence="14">The sequence shown here is derived from an EMBL/GenBank/DDBJ whole genome shotgun (WGS) entry which is preliminary data.</text>
</comment>
<evidence type="ECO:0000256" key="4">
    <source>
        <dbReference type="ARBA" id="ARBA00022679"/>
    </source>
</evidence>
<evidence type="ECO:0000256" key="11">
    <source>
        <dbReference type="ARBA" id="ARBA00023277"/>
    </source>
</evidence>
<dbReference type="UniPathway" id="UPA00916">
    <property type="reaction ID" value="UER00889"/>
</dbReference>
<evidence type="ECO:0000313" key="14">
    <source>
        <dbReference type="EMBL" id="VZO36112.1"/>
    </source>
</evidence>
<feature type="binding site" evidence="12">
    <location>
        <begin position="11"/>
        <end position="13"/>
    </location>
    <ligand>
        <name>substrate</name>
    </ligand>
</feature>